<dbReference type="Proteomes" id="UP000469763">
    <property type="component" value="Unassembled WGS sequence"/>
</dbReference>
<name>A0A7K3TG67_9BIFI</name>
<dbReference type="RefSeq" id="WP_152349689.1">
    <property type="nucleotide sequence ID" value="NZ_WBSN01000002.1"/>
</dbReference>
<dbReference type="GO" id="GO:0005975">
    <property type="term" value="P:carbohydrate metabolic process"/>
    <property type="evidence" value="ECO:0007669"/>
    <property type="project" value="UniProtKB-ARBA"/>
</dbReference>
<dbReference type="Gene3D" id="2.60.40.3050">
    <property type="match status" value="1"/>
</dbReference>
<proteinExistence type="predicted"/>
<evidence type="ECO:0000259" key="3">
    <source>
        <dbReference type="Pfam" id="PF24547"/>
    </source>
</evidence>
<reference evidence="4 5" key="1">
    <citation type="submission" date="2019-10" db="EMBL/GenBank/DDBJ databases">
        <title>Bifidobacterium from non-human primates.</title>
        <authorList>
            <person name="Modesto M."/>
        </authorList>
    </citation>
    <scope>NUCLEOTIDE SEQUENCE [LARGE SCALE GENOMIC DNA]</scope>
    <source>
        <strain evidence="4 5">TREC</strain>
    </source>
</reference>
<evidence type="ECO:0000313" key="4">
    <source>
        <dbReference type="EMBL" id="NEG78091.1"/>
    </source>
</evidence>
<dbReference type="Pfam" id="PF24547">
    <property type="entry name" value="DUF7601"/>
    <property type="match status" value="1"/>
</dbReference>
<accession>A0A7K3TG67</accession>
<feature type="domain" description="SpaA-like prealbumin fold" evidence="2">
    <location>
        <begin position="711"/>
        <end position="804"/>
    </location>
</feature>
<evidence type="ECO:0000259" key="2">
    <source>
        <dbReference type="Pfam" id="PF17802"/>
    </source>
</evidence>
<dbReference type="InterPro" id="IPR013783">
    <property type="entry name" value="Ig-like_fold"/>
</dbReference>
<feature type="domain" description="Streptococcal pilin isopeptide linkage" evidence="1">
    <location>
        <begin position="1108"/>
        <end position="1251"/>
    </location>
</feature>
<gene>
    <name evidence="4" type="ORF">GFD22_03730</name>
</gene>
<feature type="domain" description="SpaA-like prealbumin fold" evidence="2">
    <location>
        <begin position="402"/>
        <end position="492"/>
    </location>
</feature>
<dbReference type="InterPro" id="IPR055382">
    <property type="entry name" value="DUF7601"/>
</dbReference>
<protein>
    <recommendedName>
        <fullName evidence="6">Fibro-slime domain-containing protein</fullName>
    </recommendedName>
</protein>
<evidence type="ECO:0000313" key="5">
    <source>
        <dbReference type="Proteomes" id="UP000469763"/>
    </source>
</evidence>
<dbReference type="InterPro" id="IPR041033">
    <property type="entry name" value="SpaA_PFL_dom_1"/>
</dbReference>
<dbReference type="Gene3D" id="2.60.40.10">
    <property type="entry name" value="Immunoglobulins"/>
    <property type="match status" value="2"/>
</dbReference>
<evidence type="ECO:0008006" key="6">
    <source>
        <dbReference type="Google" id="ProtNLM"/>
    </source>
</evidence>
<dbReference type="OrthoDB" id="9816455at2"/>
<organism evidence="4 5">
    <name type="scientific">Bifidobacterium avesanii</name>
    <dbReference type="NCBI Taxonomy" id="1798157"/>
    <lineage>
        <taxon>Bacteria</taxon>
        <taxon>Bacillati</taxon>
        <taxon>Actinomycetota</taxon>
        <taxon>Actinomycetes</taxon>
        <taxon>Bifidobacteriales</taxon>
        <taxon>Bifidobacteriaceae</taxon>
        <taxon>Bifidobacterium</taxon>
    </lineage>
</organism>
<dbReference type="NCBIfam" id="TIGR03786">
    <property type="entry name" value="strep_pil_rpt"/>
    <property type="match status" value="1"/>
</dbReference>
<sequence length="1298" mass="139428">MTVNDYWGYSYNLPGNSSHLLGQTDKATAGQSGQEGNLWNHVSDYSYDFVPTDPRLDGVSHENSGINQGALKFSLHSWNTIRNGTTYTPWMNVSASASLKTAPGAYGGARQGIVAPTLGQDGYPHLSGDQNITGGATDSLKYLFDTEDASSCTDDSVTCYKTSYSVAPNLFQLNNGYYEYDSDQTHAQLSAAPDSKGTYSWEETSDAINKNNSSTKNLGFFPFNNGTVSPSISDVIKDCTKEKGEYKLTECGGLNHSFGLTMDVPFTQPVDGKTGGNDTTFAFSGDDDVWVYLDDTLVLDIGGRHGKVNGTINFATGEVKVWPQDSSKGTEFSTTLEAMYRAAGYTDRDFANSANWTKAANGQYIFADDTSHTLHFYYLERGNDQSNMKLTFNLRKTPQNDVLKVDQVGDPIAGVNFNLYEADANYKKTDETAVVSGTTDGDGQLAFKAADSNKLVTLNQLYAKSHYYILEEQTPEGYRGTKPVHLELKQDVNGDTYAVSANKFETGAVATPKVQTTIVSPKFTGERNSGADTKEFTVSDVAKADGKFVAVVMRCVAQNDADCKSKAPDVNNWQAVVGDPIDGWSEMGTGFAGVLAAAQANYKHGDEYNTFKLNDSNQPQIEVVDLPGEVGEYYYAAGDNDPVHYAIGYYYIPTTLLKASDASDTGGMYRLISDDKSFDRTYATELQVPNIKNVLIAQKTDANGNAVDATDVMNQAGFTLYADDNGKPNESAPYIAEHKTANQSVTDADGVNRLALAGSVSFPANKLDKPLKNGVYWLKETTAPQGYLLNEHYVKVVVDDAGVHADATAYIKGMDGAMTAVTAGEKDNVSVNVGLGTLVRTMTQWAGDGGDDPLQYVTGTLQTSTTVTSNSVANWQDASPSQTKNFQYSYGVTYPTPLLKYGYLALGTDNKLQDQSLDRTTFGVTDGFARVTMAPTANNDYLKDATPLFVGSTIVRVGDVKATTLNISKTVSGVGTNPDGEADFTFTVTLTDGDGENAKNLSGEFPYTVHALNQDDTVGDQIVGNNANGKLTLINGSGTLTLKKDQVAVITGLPEGTHYVVTEQVDTQNRFHQVSKSGDTGETSSEADKQAWAKFVNGFGQPATATLSVKKTVQGADWTQPDGKNFTFELKRTDSTSGDVTYQKDGMTTKLTTGGDTLTVSTSGHIANGTTTDPLNFAELSFSQTGTYAFSIKEQTQDHAQGWTYDTTEYTATVEVAEATAPASGLTATVTYTKGDVPLTGDDIPIFTNTFTAVSALPLTGGPASARDWLIGGGMFAVMAGLAMAAMHEWRRRGGLSL</sequence>
<dbReference type="EMBL" id="WHZY01000004">
    <property type="protein sequence ID" value="NEG78091.1"/>
    <property type="molecule type" value="Genomic_DNA"/>
</dbReference>
<comment type="caution">
    <text evidence="4">The sequence shown here is derived from an EMBL/GenBank/DDBJ whole genome shotgun (WGS) entry which is preliminary data.</text>
</comment>
<dbReference type="Pfam" id="PF12892">
    <property type="entry name" value="FctA"/>
    <property type="match status" value="1"/>
</dbReference>
<feature type="domain" description="DUF7601" evidence="3">
    <location>
        <begin position="964"/>
        <end position="1097"/>
    </location>
</feature>
<dbReference type="Pfam" id="PF17802">
    <property type="entry name" value="SpaA"/>
    <property type="match status" value="2"/>
</dbReference>
<dbReference type="InterPro" id="IPR038174">
    <property type="entry name" value="Strep_pil_link_sf"/>
</dbReference>
<dbReference type="InterPro" id="IPR022464">
    <property type="entry name" value="Strep_pil_isopept_link"/>
</dbReference>
<dbReference type="Gene3D" id="2.60.40.1140">
    <property type="entry name" value="Collagen-binding surface protein Cna, B-type domain"/>
    <property type="match status" value="1"/>
</dbReference>
<keyword evidence="5" id="KW-1185">Reference proteome</keyword>
<evidence type="ECO:0000259" key="1">
    <source>
        <dbReference type="Pfam" id="PF12892"/>
    </source>
</evidence>